<evidence type="ECO:0000256" key="1">
    <source>
        <dbReference type="ARBA" id="ARBA00008416"/>
    </source>
</evidence>
<evidence type="ECO:0000256" key="3">
    <source>
        <dbReference type="RuleBase" id="RU003457"/>
    </source>
</evidence>
<feature type="binding site" evidence="2">
    <location>
        <position position="109"/>
    </location>
    <ligand>
        <name>Fe cation</name>
        <dbReference type="ChEBI" id="CHEBI:24875"/>
    </ligand>
</feature>
<organism evidence="6 7">
    <name type="scientific">Akkermansia glycaniphila</name>
    <dbReference type="NCBI Taxonomy" id="1679444"/>
    <lineage>
        <taxon>Bacteria</taxon>
        <taxon>Pseudomonadati</taxon>
        <taxon>Verrucomicrobiota</taxon>
        <taxon>Verrucomicrobiia</taxon>
        <taxon>Verrucomicrobiales</taxon>
        <taxon>Akkermansiaceae</taxon>
        <taxon>Akkermansia</taxon>
    </lineage>
</organism>
<dbReference type="InterPro" id="IPR003829">
    <property type="entry name" value="Pirin_N_dom"/>
</dbReference>
<comment type="cofactor">
    <cofactor evidence="2">
        <name>Fe cation</name>
        <dbReference type="ChEBI" id="CHEBI:24875"/>
    </cofactor>
    <text evidence="2">Binds 1 Fe cation per subunit.</text>
</comment>
<keyword evidence="2" id="KW-0479">Metal-binding</keyword>
<evidence type="ECO:0000313" key="6">
    <source>
        <dbReference type="EMBL" id="SEH92800.1"/>
    </source>
</evidence>
<dbReference type="CDD" id="cd02910">
    <property type="entry name" value="cupin_Yhhw_N"/>
    <property type="match status" value="1"/>
</dbReference>
<reference evidence="7" key="1">
    <citation type="submission" date="2016-09" db="EMBL/GenBank/DDBJ databases">
        <authorList>
            <person name="Koehorst J."/>
        </authorList>
    </citation>
    <scope>NUCLEOTIDE SEQUENCE [LARGE SCALE GENOMIC DNA]</scope>
</reference>
<evidence type="ECO:0000313" key="7">
    <source>
        <dbReference type="Proteomes" id="UP000176204"/>
    </source>
</evidence>
<keyword evidence="7" id="KW-1185">Reference proteome</keyword>
<dbReference type="InterPro" id="IPR041602">
    <property type="entry name" value="Quercetinase_C"/>
</dbReference>
<name>A0A1H6LVJ5_9BACT</name>
<feature type="binding site" evidence="2">
    <location>
        <position position="107"/>
    </location>
    <ligand>
        <name>Fe cation</name>
        <dbReference type="ChEBI" id="CHEBI:24875"/>
    </ligand>
</feature>
<dbReference type="InterPro" id="IPR011051">
    <property type="entry name" value="RmlC_Cupin_sf"/>
</dbReference>
<dbReference type="KEGG" id="agl:PYTT_1790"/>
<proteinExistence type="inferred from homology"/>
<feature type="binding site" evidence="2">
    <location>
        <position position="63"/>
    </location>
    <ligand>
        <name>Fe cation</name>
        <dbReference type="ChEBI" id="CHEBI:24875"/>
    </ligand>
</feature>
<feature type="binding site" evidence="2">
    <location>
        <position position="65"/>
    </location>
    <ligand>
        <name>Fe cation</name>
        <dbReference type="ChEBI" id="CHEBI:24875"/>
    </ligand>
</feature>
<feature type="domain" description="Pirin N-terminal" evidence="4">
    <location>
        <begin position="16"/>
        <end position="125"/>
    </location>
</feature>
<sequence>MKEADMNIIIDKADSRGHANHGWLNTSHTFSFADYYNPQRMHFGALRVLNDDTVIPRSGFDTHPHKNMEVVSIPLKGCLRHGDSLENSHIIEPGQIQVMSAGSGIYHSEYNASSDENLEFLQIWVIPDQTDTPPRYADYDIRPLLKHNEISTFIAPGTAIALRQQAWFSWAELDRGTTCTYRLKGKQTGVYIFVIEGSIAIDETEALLDRRDGAGITDIDVLTVTARKPSTILLIEVAL</sequence>
<dbReference type="Gene3D" id="2.60.120.10">
    <property type="entry name" value="Jelly Rolls"/>
    <property type="match status" value="2"/>
</dbReference>
<keyword evidence="2" id="KW-0408">Iron</keyword>
<accession>A0A1H6LVJ5</accession>
<evidence type="ECO:0000256" key="2">
    <source>
        <dbReference type="PIRSR" id="PIRSR006232-1"/>
    </source>
</evidence>
<comment type="similarity">
    <text evidence="1 3">Belongs to the pirin family.</text>
</comment>
<gene>
    <name evidence="6" type="ORF">PYTT_1790</name>
</gene>
<dbReference type="PANTHER" id="PTHR43212:SF3">
    <property type="entry name" value="QUERCETIN 2,3-DIOXYGENASE"/>
    <property type="match status" value="1"/>
</dbReference>
<dbReference type="SUPFAM" id="SSF51182">
    <property type="entry name" value="RmlC-like cupins"/>
    <property type="match status" value="1"/>
</dbReference>
<feature type="domain" description="Quercetin 2,3-dioxygenase C-terminal cupin" evidence="5">
    <location>
        <begin position="159"/>
        <end position="237"/>
    </location>
</feature>
<dbReference type="GO" id="GO:0046872">
    <property type="term" value="F:metal ion binding"/>
    <property type="evidence" value="ECO:0007669"/>
    <property type="project" value="UniProtKB-KW"/>
</dbReference>
<dbReference type="PANTHER" id="PTHR43212">
    <property type="entry name" value="QUERCETIN 2,3-DIOXYGENASE"/>
    <property type="match status" value="1"/>
</dbReference>
<evidence type="ECO:0000259" key="4">
    <source>
        <dbReference type="Pfam" id="PF02678"/>
    </source>
</evidence>
<dbReference type="Proteomes" id="UP000176204">
    <property type="component" value="Chromosome I"/>
</dbReference>
<protein>
    <submittedName>
        <fullName evidence="6">Pirin</fullName>
    </submittedName>
</protein>
<dbReference type="PIRSF" id="PIRSF006232">
    <property type="entry name" value="Pirin"/>
    <property type="match status" value="1"/>
</dbReference>
<dbReference type="InterPro" id="IPR014710">
    <property type="entry name" value="RmlC-like_jellyroll"/>
</dbReference>
<evidence type="ECO:0000259" key="5">
    <source>
        <dbReference type="Pfam" id="PF17954"/>
    </source>
</evidence>
<dbReference type="STRING" id="1679444.PYTT_1790"/>
<dbReference type="EMBL" id="LT629973">
    <property type="protein sequence ID" value="SEH92800.1"/>
    <property type="molecule type" value="Genomic_DNA"/>
</dbReference>
<dbReference type="InterPro" id="IPR012093">
    <property type="entry name" value="Pirin"/>
</dbReference>
<dbReference type="AlphaFoldDB" id="A0A1H6LVJ5"/>
<dbReference type="Pfam" id="PF17954">
    <property type="entry name" value="Pirin_C_2"/>
    <property type="match status" value="1"/>
</dbReference>
<dbReference type="Pfam" id="PF02678">
    <property type="entry name" value="Pirin"/>
    <property type="match status" value="1"/>
</dbReference>